<dbReference type="PROSITE" id="PS01102">
    <property type="entry name" value="ZF_DKSA_1"/>
    <property type="match status" value="1"/>
</dbReference>
<dbReference type="EMBL" id="JBHTNF010000020">
    <property type="protein sequence ID" value="MFD1330243.1"/>
    <property type="molecule type" value="Genomic_DNA"/>
</dbReference>
<dbReference type="PANTHER" id="PTHR38777">
    <property type="entry name" value="FELS-2 PROPHAGE PROTEIN"/>
    <property type="match status" value="1"/>
</dbReference>
<accession>A0ABW3Z2X0</accession>
<dbReference type="Gene3D" id="1.20.120.910">
    <property type="entry name" value="DksA, coiled-coil domain"/>
    <property type="match status" value="1"/>
</dbReference>
<evidence type="ECO:0000313" key="6">
    <source>
        <dbReference type="EMBL" id="MFD1330243.1"/>
    </source>
</evidence>
<feature type="domain" description="Zinc finger DksA/TraR C4-type" evidence="5">
    <location>
        <begin position="34"/>
        <end position="67"/>
    </location>
</feature>
<dbReference type="Pfam" id="PF01258">
    <property type="entry name" value="zf-dskA_traR"/>
    <property type="match status" value="1"/>
</dbReference>
<keyword evidence="2" id="KW-0863">Zinc-finger</keyword>
<dbReference type="Proteomes" id="UP001597173">
    <property type="component" value="Unassembled WGS sequence"/>
</dbReference>
<dbReference type="PANTHER" id="PTHR38777:SF1">
    <property type="entry name" value="DNAK SUPPRESSOR PROTEIN"/>
    <property type="match status" value="1"/>
</dbReference>
<name>A0ABW3Z2X0_MYCRA</name>
<organism evidence="6 7">
    <name type="scientific">Mycoplana ramosa</name>
    <name type="common">Mycoplana bullata</name>
    <dbReference type="NCBI Taxonomy" id="40837"/>
    <lineage>
        <taxon>Bacteria</taxon>
        <taxon>Pseudomonadati</taxon>
        <taxon>Pseudomonadota</taxon>
        <taxon>Alphaproteobacteria</taxon>
        <taxon>Hyphomicrobiales</taxon>
        <taxon>Rhizobiaceae</taxon>
        <taxon>Mycoplana</taxon>
    </lineage>
</organism>
<evidence type="ECO:0000259" key="5">
    <source>
        <dbReference type="Pfam" id="PF01258"/>
    </source>
</evidence>
<dbReference type="SUPFAM" id="SSF57716">
    <property type="entry name" value="Glucocorticoid receptor-like (DNA-binding domain)"/>
    <property type="match status" value="1"/>
</dbReference>
<dbReference type="InterPro" id="IPR000962">
    <property type="entry name" value="Znf_DskA_TraR"/>
</dbReference>
<keyword evidence="1" id="KW-0479">Metal-binding</keyword>
<proteinExistence type="predicted"/>
<evidence type="ECO:0000256" key="3">
    <source>
        <dbReference type="ARBA" id="ARBA00022833"/>
    </source>
</evidence>
<evidence type="ECO:0000256" key="1">
    <source>
        <dbReference type="ARBA" id="ARBA00022723"/>
    </source>
</evidence>
<feature type="zinc finger region" description="dksA C4-type" evidence="4">
    <location>
        <begin position="38"/>
        <end position="62"/>
    </location>
</feature>
<keyword evidence="7" id="KW-1185">Reference proteome</keyword>
<protein>
    <submittedName>
        <fullName evidence="6">TraR/DksA C4-type zinc finger protein</fullName>
    </submittedName>
</protein>
<keyword evidence="3" id="KW-0862">Zinc</keyword>
<evidence type="ECO:0000256" key="2">
    <source>
        <dbReference type="ARBA" id="ARBA00022771"/>
    </source>
</evidence>
<evidence type="ECO:0000313" key="7">
    <source>
        <dbReference type="Proteomes" id="UP001597173"/>
    </source>
</evidence>
<dbReference type="PROSITE" id="PS51128">
    <property type="entry name" value="ZF_DKSA_2"/>
    <property type="match status" value="1"/>
</dbReference>
<sequence length="75" mass="8424">MNIGDFARELGEERVERERDVAIERARASLKQEGSDDCEDCARPIGQARRKAMPSATRCISCQEDLESQQRKVGA</sequence>
<dbReference type="RefSeq" id="WP_374841171.1">
    <property type="nucleotide sequence ID" value="NZ_JBHEEW010000019.1"/>
</dbReference>
<dbReference type="InterPro" id="IPR020458">
    <property type="entry name" value="Znf_DskA_TraR_CS"/>
</dbReference>
<reference evidence="7" key="1">
    <citation type="journal article" date="2019" name="Int. J. Syst. Evol. Microbiol.">
        <title>The Global Catalogue of Microorganisms (GCM) 10K type strain sequencing project: providing services to taxonomists for standard genome sequencing and annotation.</title>
        <authorList>
            <consortium name="The Broad Institute Genomics Platform"/>
            <consortium name="The Broad Institute Genome Sequencing Center for Infectious Disease"/>
            <person name="Wu L."/>
            <person name="Ma J."/>
        </authorList>
    </citation>
    <scope>NUCLEOTIDE SEQUENCE [LARGE SCALE GENOMIC DNA]</scope>
    <source>
        <strain evidence="7">CCUG 55609</strain>
    </source>
</reference>
<evidence type="ECO:0000256" key="4">
    <source>
        <dbReference type="PROSITE-ProRule" id="PRU00510"/>
    </source>
</evidence>
<comment type="caution">
    <text evidence="6">The sequence shown here is derived from an EMBL/GenBank/DDBJ whole genome shotgun (WGS) entry which is preliminary data.</text>
</comment>
<gene>
    <name evidence="6" type="ORF">ACFQ33_20350</name>
</gene>